<feature type="compositionally biased region" description="Low complexity" evidence="1">
    <location>
        <begin position="2067"/>
        <end position="2091"/>
    </location>
</feature>
<reference evidence="2" key="1">
    <citation type="submission" date="2020-08" db="EMBL/GenBank/DDBJ databases">
        <title>Genome public.</title>
        <authorList>
            <person name="Liu C."/>
            <person name="Sun Q."/>
        </authorList>
    </citation>
    <scope>NUCLEOTIDE SEQUENCE</scope>
    <source>
        <strain evidence="2">NSJ-42</strain>
    </source>
</reference>
<evidence type="ECO:0000256" key="1">
    <source>
        <dbReference type="SAM" id="MobiDB-lite"/>
    </source>
</evidence>
<feature type="compositionally biased region" description="Low complexity" evidence="1">
    <location>
        <begin position="3088"/>
        <end position="3097"/>
    </location>
</feature>
<comment type="caution">
    <text evidence="2">The sequence shown here is derived from an EMBL/GenBank/DDBJ whole genome shotgun (WGS) entry which is preliminary data.</text>
</comment>
<feature type="compositionally biased region" description="Polar residues" evidence="1">
    <location>
        <begin position="707"/>
        <end position="744"/>
    </location>
</feature>
<feature type="compositionally biased region" description="Acidic residues" evidence="1">
    <location>
        <begin position="2572"/>
        <end position="2581"/>
    </location>
</feature>
<dbReference type="Proteomes" id="UP000662088">
    <property type="component" value="Unassembled WGS sequence"/>
</dbReference>
<name>A0A8I0ABL2_9CLOT</name>
<feature type="compositionally biased region" description="Polar residues" evidence="1">
    <location>
        <begin position="3196"/>
        <end position="3210"/>
    </location>
</feature>
<feature type="compositionally biased region" description="Polar residues" evidence="1">
    <location>
        <begin position="3887"/>
        <end position="3909"/>
    </location>
</feature>
<dbReference type="PANTHER" id="PTHR18898:SF2">
    <property type="entry name" value="NUCLEOPROTEIN TPR"/>
    <property type="match status" value="1"/>
</dbReference>
<feature type="compositionally biased region" description="Basic and acidic residues" evidence="1">
    <location>
        <begin position="56"/>
        <end position="65"/>
    </location>
</feature>
<dbReference type="GO" id="GO:0017056">
    <property type="term" value="F:structural constituent of nuclear pore"/>
    <property type="evidence" value="ECO:0007669"/>
    <property type="project" value="TreeGrafter"/>
</dbReference>
<feature type="region of interest" description="Disordered" evidence="1">
    <location>
        <begin position="1461"/>
        <end position="1568"/>
    </location>
</feature>
<accession>A0A8I0ABL2</accession>
<feature type="compositionally biased region" description="Polar residues" evidence="1">
    <location>
        <begin position="1245"/>
        <end position="1256"/>
    </location>
</feature>
<feature type="region of interest" description="Disordered" evidence="1">
    <location>
        <begin position="3193"/>
        <end position="3217"/>
    </location>
</feature>
<feature type="compositionally biased region" description="Polar residues" evidence="1">
    <location>
        <begin position="2888"/>
        <end position="2897"/>
    </location>
</feature>
<dbReference type="InterPro" id="IPR013783">
    <property type="entry name" value="Ig-like_fold"/>
</dbReference>
<feature type="compositionally biased region" description="Acidic residues" evidence="1">
    <location>
        <begin position="41"/>
        <end position="54"/>
    </location>
</feature>
<evidence type="ECO:0000313" key="2">
    <source>
        <dbReference type="EMBL" id="MBC5639439.1"/>
    </source>
</evidence>
<feature type="region of interest" description="Disordered" evidence="1">
    <location>
        <begin position="3887"/>
        <end position="3930"/>
    </location>
</feature>
<feature type="region of interest" description="Disordered" evidence="1">
    <location>
        <begin position="2870"/>
        <end position="2975"/>
    </location>
</feature>
<organism evidence="2 3">
    <name type="scientific">Clostridium lentum</name>
    <dbReference type="NCBI Taxonomy" id="2763037"/>
    <lineage>
        <taxon>Bacteria</taxon>
        <taxon>Bacillati</taxon>
        <taxon>Bacillota</taxon>
        <taxon>Clostridia</taxon>
        <taxon>Eubacteriales</taxon>
        <taxon>Clostridiaceae</taxon>
        <taxon>Clostridium</taxon>
    </lineage>
</organism>
<feature type="region of interest" description="Disordered" evidence="1">
    <location>
        <begin position="3049"/>
        <end position="3109"/>
    </location>
</feature>
<dbReference type="GO" id="GO:0006406">
    <property type="term" value="P:mRNA export from nucleus"/>
    <property type="evidence" value="ECO:0007669"/>
    <property type="project" value="TreeGrafter"/>
</dbReference>
<keyword evidence="3" id="KW-1185">Reference proteome</keyword>
<feature type="compositionally biased region" description="Low complexity" evidence="1">
    <location>
        <begin position="2878"/>
        <end position="2887"/>
    </location>
</feature>
<protein>
    <recommendedName>
        <fullName evidence="4">DUF5011 domain-containing protein</fullName>
    </recommendedName>
</protein>
<feature type="compositionally biased region" description="Polar residues" evidence="1">
    <location>
        <begin position="2963"/>
        <end position="2975"/>
    </location>
</feature>
<feature type="compositionally biased region" description="Acidic residues" evidence="1">
    <location>
        <begin position="1544"/>
        <end position="1561"/>
    </location>
</feature>
<feature type="compositionally biased region" description="Polar residues" evidence="1">
    <location>
        <begin position="1295"/>
        <end position="1309"/>
    </location>
</feature>
<dbReference type="PANTHER" id="PTHR18898">
    <property type="entry name" value="NUCLEOPROTEIN TPR-RELATED"/>
    <property type="match status" value="1"/>
</dbReference>
<feature type="region of interest" description="Disordered" evidence="1">
    <location>
        <begin position="466"/>
        <end position="489"/>
    </location>
</feature>
<feature type="region of interest" description="Disordered" evidence="1">
    <location>
        <begin position="2567"/>
        <end position="2593"/>
    </location>
</feature>
<proteinExistence type="predicted"/>
<feature type="compositionally biased region" description="Basic and acidic residues" evidence="1">
    <location>
        <begin position="3049"/>
        <end position="3071"/>
    </location>
</feature>
<feature type="compositionally biased region" description="Low complexity" evidence="1">
    <location>
        <begin position="773"/>
        <end position="785"/>
    </location>
</feature>
<feature type="compositionally biased region" description="Polar residues" evidence="1">
    <location>
        <begin position="480"/>
        <end position="489"/>
    </location>
</feature>
<evidence type="ECO:0008006" key="4">
    <source>
        <dbReference type="Google" id="ProtNLM"/>
    </source>
</evidence>
<feature type="compositionally biased region" description="Polar residues" evidence="1">
    <location>
        <begin position="2929"/>
        <end position="2945"/>
    </location>
</feature>
<feature type="region of interest" description="Disordered" evidence="1">
    <location>
        <begin position="2369"/>
        <end position="2413"/>
    </location>
</feature>
<sequence>MNKKLVSIICAATLFSQTLPVDTIAKTIKESVINSDKSQVDAEENNKEEDDSSTDEVNKNEKTESKEELGLDKVTFNAYIDKTNELLFSIGFDEKEKKFVVSEQSEKNISEESPEETMYRIKIFDKEQKEKFSVELKGKDTGNSEKLEPLKSLNYEVGDFIQITPTDSKDVLKITGNIQGDVDKQKEDYSDGIDNYDYIGNVRFQVEEDHLKTVYNEAPVISGLTDIEESENPTNDIFTGISIKDDYDGDIDNSKIVPLITELEDGVLDVSYTVEDSWGRKATGKRKISPKKVEQEEVKQEEVKQEEVKQEEPQIIREEINLRTASTNNSTSQATTGLAANEITVEGTPYFNGQKTRFLIRFDTTAKQIQIADQDGRKLSNTGDSEYFKFVLYDKDMNEKASVSLLGNDKSDSDKLDKIANQLYEEGDYIGIWHAETEQGTSDTSQDSNIVKPKLKIGGNISVYQKTNNSTQNRTSSTTKDYSNGMDNQDISSRRFKITATGLQEVTNDAPTIKNLEEKSISRGESFDPLDGIKEKITDDFDKFDADNLDTKAVSITYTSYDVKKVGEQTITYTATDKWGKSSTTTRKLTVTSTNPMDAKYIEFKNGNQSLFKIKFDSVEHKLLIDNLENIQDTKIDPTVSSSIFKLKVYTKGGVLQKTLNIKGTDNLKTVLKKFDGYKYNVEDYIEVWSNNPKNIVIHGVDRETKPNGTVQPPSISTPGQDSTETPQQPSTEGEGSGGNQEQASGGTQNGSGSSGNNGQESSEQNTREGNLTQSGNSEESSSTSEKQDSNDYENYENGIDNTDFMKNVRFELKDTKLVYVYNSAPKIKIDDKVNLEFDRNQNISEEDLKKKLMEGITVSDDHDKGEELKEKVIVGNLDLTTIGEKEVEYRVVDSWGRSSLVKRKVTVYPLNSLEYNYITLRNNETFDPILTIKLNDETKKFVVDKIDRSKIPSSLKDNDKVFELKLIRKKNENSSTKASEENSVGKGEEVVKTITLTKADLMKDDKVNEINNLSYKYSDYISLWVYDSEDGIFISGKSDVILNGFEASRSQEAMKNTRFEIKETGLESIYNEAPKIIGLNEKLYVYKNDDITQAVATRNLEVKDDSGDINIDSIEVTDVDGNIVKPEKSESNSKSKFKFKLKSEDSSEDKYIKTNEIEEFKLNYKVTDAWGRSTTYQRTVSVISRSVSNDIEFYNENGSENLFSLKYNPISNIFDVSKKENSQPSQGEQEPSESEDPSEQPPQGTDSSNGEQVQAKTGDADNRNDIVQTSPSINGEEGSSSGTSRPEEGATPPEQDSTIQNPDNSQGVEQPGGTGESNNQQTKNEIVFKLTVFDVDEQEVGKIELTEEKAKNIEELKKELEKITIYDDYYVALWSNTPKRIRIQGEVKDNDKLGEEENKSINYSQGTDESDYIDNVRFLFTVDGVSAIYNKAPKIKILNTETLAAYAGDIIDYTKNIEVKDDRDNPTGNHVIDNSKIKITIVPKETNSGGTQPDGNPGSSTEIESSPDSGSGGDSSSENTEQTTENEEEALINDEPSSGSGDSGEDNDQNENDSSSEEDDLNKTEEEKFLEEQKKHLKIGNNKVRLTVADSWGRTTTIERDLLIKNGIDKNEIIFKSGSGQEPIRIKFNHETKKLNITTKDEKFSNSSNPDYVKISVHRPNENGVGETVIVQEIRINASQTVTASILQNLKDYTFEYGDYFEIYHGHPQLLYITGGINDQREDYTDGVQNPENLLNVKFVITESGLKSIYTNPDKNNINNNKVVFGPVAQEKFPFKIQIDFENKKFKVVEATGTELKYGDSNIVYKIALIRKESNGSTRIVRQNEFRGNDFGKQIMDTSNEDSNFNGKNKNWNGQTFEYDDCLYLWHDEPNRSIIKGDIKNAREDYSNGVDDPDNMNHVVFRLTSEGVESIYNKAPEIKGVEDIDVYQNEVFNVGNGVTYTDDHDPNNLTKSVALKQNGTTTVTTNTNSNSNNNINWQLNTSQLGEKILVYTATDRWGKTTRVERKVTVRPNLYKNVFKVYPQIGNEQAGTKPGENGDSNSSIESANPGVTTPANSNLKSGNTDDSNLNSGSESSGNTGSSSSSSGSNSSTQNKPWQYEENKNRTPAFEIGFDTITNKYKVYNQTNERLSNDKLDETAFAIQIKSKNGTEKKKIILTGNDRGTSPKLSELNDLEYVAGDIIRVYRSDLKGIEITGTVTGDIPTNDQMNNDNNKFDYMKNTGFKVSNDGLSAKYNKAPVITGVKKIRTISKGTVDLLDGINVSDEIDTDISINYLYIYVNDELIGTVNQNRNSNENSYREYDFNKVGTYKVKYLLYDKWARTTMIETTVKVESKTRENEIKVYGPNDLDSTNNPAFRITFDTKNNKILLKGPNENSIVDKEDSDDATESANQENNNTNSNQNSENQDSSLARTSTENYFEIVVRNSKGEEKVNISLNGNTEHDKEQLKNLHELQFDKYDTISLKAQNPNAVKITGNIISENSNGNSTVANSYENGFGTTDKYSQVRFKITDDGLKEITQKNLVINGATNTTIKRGDTLDLLEGVSVNVNDQNNDDYKLTVEEITSNTKTVTTEEDENDTDDSSQNGTTTEDKNKFTKLKEGTYTVRYTATNSWGATTTVDRVITVEPRTDLEKVKLTVKDRDNNNVLVIGFDSIERKLRVLEYKNKSIDYLDNSQVFEINAFDSLGKTLGTIALRGDQQIDETIINRINAFPYEEGYSLSVWSKVIDNKIDITGSITTEKENSKEESKKYRYKRTLTSDEKRDKLENGRFEILSDGLKYIYNNAPEIKGNTDVAIPYYKGNLLKAPDTLTIIDDHDGIISPTEVTVNDDNVDYDTLGIQNITYVVEDSWGRRAEKPGKIEIRSAMDSNSINIYPKENSTTSGSTSESIQQPNQSSENTTEGETSQTRTTEAEGDSENTNHTPGAGGSVTEGTQTPAGSTDGSTETAPGENGGNSNQESSGEGDTTTPGDGNNIDNAVVKNSSFSIKFIRDNEHNKNRIQVITGSNDEKEFDSNNPTGTFLTVKIYDANGKVLKSVDILGSDTGKKAKEKIENELNKVNSDSESKDETKGEETEQPQTKTASDIEDSTESSTNSANGSSQGGGNSSNKNDKQFEYFNGQYIAIEGVTEATMKSVKIQGTVVNKGNDVTYENGVSDIDKIQNVRFKFTDLGLEAVYNNAPTIKIDKDIKLDGTKRKTNSNVEENSSQPTRTANTDDFDGTKGDDFNYLRGVTISDDHDTLTKDNVEVKWNEKFVGDNTNYENAEETVLEKSSDGEHTLAGNGIKVYGEQKVGENTLYYKVTDSWGRITFGERKNIMLKNGIVQNVVKFDSDGKIIMKFEKVEANEQEVGKIKIKFEVSEFDRLTTSTHDKYYEIKVTKPQGEQITVTLDGIFDKRRVCEALKTINEKEFPYGTKIEIYAGHPQIFSIDGPVRNAAEDYSDKVQNPENLINTKFEITDAGLKATYVPPTTDQINENENLISLVAPEKIPLKIKISPRTNNTRTSNGGTISIIDSNGTQIDYGVNKTVFTMVLKGENGVVKKTITINGNVNGNAQSIRDQFRDFNYQYGDTLTISHTTPKKVIIKGNIKGAREDYSDGVDNSLNLTEAVFTLTKDGLVATYKSAPQIMGMIDIEVEKGGSIDYQTLKDSVSAKDNIDGKIENIQYGNEDIDTSKVGMYEFTYTVTNSNQRTTTKSSTITVYDRPTIATNKNAIIELNSVESDKKSIEKYLKTAVDVSDDDDKLYNKTTKVEVKSNDVNPNKAATYHATYVATDLYGKTTEKEVDIQVVRTINVTVPTKLPFQVVTNLMPSENQDEITENDGFVSGVLKLKNNNTSPVKVSVASFAKKANSGELEIVDPDSCNWEDLGIEESMKKMALGIYVKEGTLTESNYNTESNPLWLSTDKQSNDTSNMGSPGDSEEPSSRTGANEDFNENQVNVINTSIGVLPRRETMSSEPKEASIGFISKHGKNFKGGSVTGKFQLVFKFE</sequence>
<evidence type="ECO:0000313" key="3">
    <source>
        <dbReference type="Proteomes" id="UP000662088"/>
    </source>
</evidence>
<dbReference type="EMBL" id="JACOOQ010000003">
    <property type="protein sequence ID" value="MBC5639439.1"/>
    <property type="molecule type" value="Genomic_DNA"/>
</dbReference>
<feature type="region of interest" description="Disordered" evidence="1">
    <location>
        <begin position="35"/>
        <end position="65"/>
    </location>
</feature>
<feature type="compositionally biased region" description="Polar residues" evidence="1">
    <location>
        <begin position="1266"/>
        <end position="1285"/>
    </location>
</feature>
<feature type="compositionally biased region" description="Low complexity" evidence="1">
    <location>
        <begin position="1507"/>
        <end position="1524"/>
    </location>
</feature>
<feature type="compositionally biased region" description="Low complexity" evidence="1">
    <location>
        <begin position="2898"/>
        <end position="2908"/>
    </location>
</feature>
<feature type="compositionally biased region" description="Polar residues" evidence="1">
    <location>
        <begin position="2038"/>
        <end position="2066"/>
    </location>
</feature>
<feature type="compositionally biased region" description="Low complexity" evidence="1">
    <location>
        <begin position="2388"/>
        <end position="2406"/>
    </location>
</feature>
<feature type="region of interest" description="Disordered" evidence="1">
    <location>
        <begin position="703"/>
        <end position="800"/>
    </location>
</feature>
<feature type="region of interest" description="Disordered" evidence="1">
    <location>
        <begin position="2027"/>
        <end position="2103"/>
    </location>
</feature>
<feature type="compositionally biased region" description="Polar residues" evidence="1">
    <location>
        <begin position="1486"/>
        <end position="1505"/>
    </location>
</feature>
<feature type="compositionally biased region" description="Low complexity" evidence="1">
    <location>
        <begin position="2952"/>
        <end position="2962"/>
    </location>
</feature>
<dbReference type="RefSeq" id="WP_186834708.1">
    <property type="nucleotide sequence ID" value="NZ_JACOOQ010000003.1"/>
</dbReference>
<gene>
    <name evidence="2" type="ORF">H8R92_03140</name>
</gene>
<dbReference type="Gene3D" id="2.60.40.10">
    <property type="entry name" value="Immunoglobulins"/>
    <property type="match status" value="7"/>
</dbReference>
<feature type="compositionally biased region" description="Low complexity" evidence="1">
    <location>
        <begin position="467"/>
        <end position="479"/>
    </location>
</feature>
<feature type="region of interest" description="Disordered" evidence="1">
    <location>
        <begin position="1219"/>
        <end position="1322"/>
    </location>
</feature>